<evidence type="ECO:0000313" key="3">
    <source>
        <dbReference type="Proteomes" id="UP000664940"/>
    </source>
</evidence>
<dbReference type="EMBL" id="JABVXQ010000006">
    <property type="protein sequence ID" value="KAF6104119.1"/>
    <property type="molecule type" value="Genomic_DNA"/>
</dbReference>
<keyword evidence="1" id="KW-0812">Transmembrane</keyword>
<evidence type="ECO:0000256" key="1">
    <source>
        <dbReference type="SAM" id="Phobius"/>
    </source>
</evidence>
<name>A0A834E540_9CHIR</name>
<accession>A0A834E540</accession>
<comment type="caution">
    <text evidence="2">The sequence shown here is derived from an EMBL/GenBank/DDBJ whole genome shotgun (WGS) entry which is preliminary data.</text>
</comment>
<gene>
    <name evidence="2" type="ORF">HJG60_011166</name>
</gene>
<sequence length="197" mass="21119">MNSPVRLGVSPAAASTPTGVFNQMFEALFPSAGILGCVVCLVPQLFLPVYLHVNVGPPSPQAAALLASCCLARPAPQSTASLGPPATALPRVLSAQLPISTPPTSVDECFFFNSLVVGLPYSSIFCQFWLFFVFKLLLSFYLCEEAQCVYLHLHLGQESGYTFQEVPICILSLTVGHSTPSILILLIIITKCPFLSI</sequence>
<protein>
    <submittedName>
        <fullName evidence="2">Uncharacterized protein</fullName>
    </submittedName>
</protein>
<organism evidence="2 3">
    <name type="scientific">Phyllostomus discolor</name>
    <name type="common">pale spear-nosed bat</name>
    <dbReference type="NCBI Taxonomy" id="89673"/>
    <lineage>
        <taxon>Eukaryota</taxon>
        <taxon>Metazoa</taxon>
        <taxon>Chordata</taxon>
        <taxon>Craniata</taxon>
        <taxon>Vertebrata</taxon>
        <taxon>Euteleostomi</taxon>
        <taxon>Mammalia</taxon>
        <taxon>Eutheria</taxon>
        <taxon>Laurasiatheria</taxon>
        <taxon>Chiroptera</taxon>
        <taxon>Yangochiroptera</taxon>
        <taxon>Phyllostomidae</taxon>
        <taxon>Phyllostominae</taxon>
        <taxon>Phyllostomus</taxon>
    </lineage>
</organism>
<keyword evidence="1" id="KW-1133">Transmembrane helix</keyword>
<feature type="transmembrane region" description="Helical" evidence="1">
    <location>
        <begin position="110"/>
        <end position="132"/>
    </location>
</feature>
<dbReference type="AlphaFoldDB" id="A0A834E540"/>
<proteinExistence type="predicted"/>
<keyword evidence="1" id="KW-0472">Membrane</keyword>
<dbReference type="Proteomes" id="UP000664940">
    <property type="component" value="Unassembled WGS sequence"/>
</dbReference>
<reference evidence="2 3" key="1">
    <citation type="journal article" date="2020" name="Nature">
        <title>Six reference-quality genomes reveal evolution of bat adaptations.</title>
        <authorList>
            <person name="Jebb D."/>
            <person name="Huang Z."/>
            <person name="Pippel M."/>
            <person name="Hughes G.M."/>
            <person name="Lavrichenko K."/>
            <person name="Devanna P."/>
            <person name="Winkler S."/>
            <person name="Jermiin L.S."/>
            <person name="Skirmuntt E.C."/>
            <person name="Katzourakis A."/>
            <person name="Burkitt-Gray L."/>
            <person name="Ray D.A."/>
            <person name="Sullivan K.A.M."/>
            <person name="Roscito J.G."/>
            <person name="Kirilenko B.M."/>
            <person name="Davalos L.M."/>
            <person name="Corthals A.P."/>
            <person name="Power M.L."/>
            <person name="Jones G."/>
            <person name="Ransome R.D."/>
            <person name="Dechmann D.K.N."/>
            <person name="Locatelli A.G."/>
            <person name="Puechmaille S.J."/>
            <person name="Fedrigo O."/>
            <person name="Jarvis E.D."/>
            <person name="Hiller M."/>
            <person name="Vernes S.C."/>
            <person name="Myers E.W."/>
            <person name="Teeling E.C."/>
        </authorList>
    </citation>
    <scope>NUCLEOTIDE SEQUENCE [LARGE SCALE GENOMIC DNA]</scope>
    <source>
        <strain evidence="2">Bat1K_MPI-CBG_1</strain>
    </source>
</reference>
<evidence type="ECO:0000313" key="2">
    <source>
        <dbReference type="EMBL" id="KAF6104119.1"/>
    </source>
</evidence>
<feature type="transmembrane region" description="Helical" evidence="1">
    <location>
        <begin position="27"/>
        <end position="51"/>
    </location>
</feature>